<dbReference type="Pfam" id="PF02517">
    <property type="entry name" value="Rce1-like"/>
    <property type="match status" value="1"/>
</dbReference>
<evidence type="ECO:0000313" key="4">
    <source>
        <dbReference type="Proteomes" id="UP001634394"/>
    </source>
</evidence>
<accession>A0ABD3VC20</accession>
<reference evidence="3 4" key="1">
    <citation type="submission" date="2024-11" db="EMBL/GenBank/DDBJ databases">
        <title>Chromosome-level genome assembly of the freshwater bivalve Anodonta woodiana.</title>
        <authorList>
            <person name="Chen X."/>
        </authorList>
    </citation>
    <scope>NUCLEOTIDE SEQUENCE [LARGE SCALE GENOMIC DNA]</scope>
    <source>
        <strain evidence="3">MN2024</strain>
        <tissue evidence="3">Gills</tissue>
    </source>
</reference>
<keyword evidence="1" id="KW-0472">Membrane</keyword>
<dbReference type="EMBL" id="JBJQND010000012">
    <property type="protein sequence ID" value="KAL3858586.1"/>
    <property type="molecule type" value="Genomic_DNA"/>
</dbReference>
<feature type="transmembrane region" description="Helical" evidence="1">
    <location>
        <begin position="232"/>
        <end position="254"/>
    </location>
</feature>
<gene>
    <name evidence="3" type="ORF">ACJMK2_008858</name>
</gene>
<dbReference type="Proteomes" id="UP001634394">
    <property type="component" value="Unassembled WGS sequence"/>
</dbReference>
<sequence length="261" mass="28738">MCFIFTVTVLFITSVWVLMLKNESFLTLAYAMFFPGATALAMSVIQGDIFSFIMQAMGIGKVVESVVFSATSVVLVCLLIGCCVILTLGMGWASIAEGQQSGIHEHNKNPLWGYLRAAGEELGWRCYLLPCLMARYEPLLAITISGIAWGLFHVPVMILLMYTLKSPRPYLTVFIQCLSCIMAAFPHGWVAIKSGYSLWAATIMHGTWNQINPRLLGSIYTQTPGRLTGSQWVINGEGLAGVIVTLPLAALLIMDLKYNWI</sequence>
<dbReference type="InterPro" id="IPR003675">
    <property type="entry name" value="Rce1/LyrA-like_dom"/>
</dbReference>
<organism evidence="3 4">
    <name type="scientific">Sinanodonta woodiana</name>
    <name type="common">Chinese pond mussel</name>
    <name type="synonym">Anodonta woodiana</name>
    <dbReference type="NCBI Taxonomy" id="1069815"/>
    <lineage>
        <taxon>Eukaryota</taxon>
        <taxon>Metazoa</taxon>
        <taxon>Spiralia</taxon>
        <taxon>Lophotrochozoa</taxon>
        <taxon>Mollusca</taxon>
        <taxon>Bivalvia</taxon>
        <taxon>Autobranchia</taxon>
        <taxon>Heteroconchia</taxon>
        <taxon>Palaeoheterodonta</taxon>
        <taxon>Unionida</taxon>
        <taxon>Unionoidea</taxon>
        <taxon>Unionidae</taxon>
        <taxon>Unioninae</taxon>
        <taxon>Sinanodonta</taxon>
    </lineage>
</organism>
<dbReference type="GO" id="GO:0080120">
    <property type="term" value="P:CAAX-box protein maturation"/>
    <property type="evidence" value="ECO:0007669"/>
    <property type="project" value="UniProtKB-ARBA"/>
</dbReference>
<evidence type="ECO:0000256" key="1">
    <source>
        <dbReference type="SAM" id="Phobius"/>
    </source>
</evidence>
<evidence type="ECO:0000259" key="2">
    <source>
        <dbReference type="Pfam" id="PF02517"/>
    </source>
</evidence>
<keyword evidence="1" id="KW-0812">Transmembrane</keyword>
<keyword evidence="1" id="KW-1133">Transmembrane helix</keyword>
<proteinExistence type="predicted"/>
<feature type="transmembrane region" description="Helical" evidence="1">
    <location>
        <begin position="66"/>
        <end position="92"/>
    </location>
</feature>
<evidence type="ECO:0000313" key="3">
    <source>
        <dbReference type="EMBL" id="KAL3858586.1"/>
    </source>
</evidence>
<keyword evidence="4" id="KW-1185">Reference proteome</keyword>
<protein>
    <recommendedName>
        <fullName evidence="2">CAAX prenyl protease 2/Lysostaphin resistance protein A-like domain-containing protein</fullName>
    </recommendedName>
</protein>
<comment type="caution">
    <text evidence="3">The sequence shown here is derived from an EMBL/GenBank/DDBJ whole genome shotgun (WGS) entry which is preliminary data.</text>
</comment>
<feature type="transmembrane region" description="Helical" evidence="1">
    <location>
        <begin position="169"/>
        <end position="189"/>
    </location>
</feature>
<dbReference type="GO" id="GO:0004175">
    <property type="term" value="F:endopeptidase activity"/>
    <property type="evidence" value="ECO:0007669"/>
    <property type="project" value="UniProtKB-ARBA"/>
</dbReference>
<dbReference type="InterPro" id="IPR042150">
    <property type="entry name" value="MmRce1-like"/>
</dbReference>
<name>A0ABD3VC20_SINWO</name>
<dbReference type="PANTHER" id="PTHR35797:SF1">
    <property type="entry name" value="PROTEASE"/>
    <property type="match status" value="1"/>
</dbReference>
<dbReference type="AlphaFoldDB" id="A0ABD3VC20"/>
<feature type="transmembrane region" description="Helical" evidence="1">
    <location>
        <begin position="27"/>
        <end position="45"/>
    </location>
</feature>
<feature type="domain" description="CAAX prenyl protease 2/Lysostaphin resistance protein A-like" evidence="2">
    <location>
        <begin position="116"/>
        <end position="209"/>
    </location>
</feature>
<dbReference type="PANTHER" id="PTHR35797">
    <property type="entry name" value="PROTEASE-RELATED"/>
    <property type="match status" value="1"/>
</dbReference>
<feature type="transmembrane region" description="Helical" evidence="1">
    <location>
        <begin position="139"/>
        <end position="162"/>
    </location>
</feature>